<evidence type="ECO:0000259" key="1">
    <source>
        <dbReference type="Pfam" id="PF13963"/>
    </source>
</evidence>
<evidence type="ECO:0000313" key="3">
    <source>
        <dbReference type="RefSeq" id="XP_011004418.1"/>
    </source>
</evidence>
<accession>A0AAJ6T4A3</accession>
<dbReference type="RefSeq" id="XP_011004418.1">
    <property type="nucleotide sequence ID" value="XM_011006116.1"/>
</dbReference>
<dbReference type="GeneID" id="105110911"/>
<sequence length="694" mass="80270">MDDRSWMYGRLMDGRLRPEYITGVRRFINFAFSIDKNISGGKIRCPCVRCKNQKFLKEDDVCKHLLTKGFLPCYENWTVHGEPYVAQPILAGPSSVGISHVVNDVCLQNPYRNLVMDAMGVGDAYYNDNVFSPVVAEELPNLEATKFFQLLKAAEEPLWDGCTKQSKLSACVQLLNMKSTLNLTQTAFNKFIDFTKSCMPNDENLVSNFYDAKKFMRPLGLGYEKYDVCPNYCMLYYGVDAMKINCDFCGSSRYKPKNPTSKGSNKAEKQLRYFPLTPRLQRLFMSPYHAKDMTWHHFHTSDNGVMVHPSDGEAWKEFNRVHLSFASDPRNVRLGLCTDGFCPFDMSSNTYSCWPVIVTVYNLPLWKCMTRPFMFLTMMIPGPKNPGKKLDIFLRPLIDELKNLWSVGVETYDVYRKENFQLRAALMWTISDFPAYGMLSGWSTHGNLSCPYCMEHSKAFRLKNGGKTTFFDCHRRFLPMNHPYRCQSDKFLKGVIERLPPLPRPSGLEMLNEVSKYTEGHNGSSSCNDKIPGFGVKHNWVKKSIFWELPYWHTNLIRHNLDVMHIEKNVFDNIFYTVMDCPNRSKDNLKARLDIQLYCKKPNLHLQQDMSGRVYKPKGTYCLHKKQQQEVLSWLKELSFPDGYASSISRCVKEAQCKVSGMKSHDCHVFIQRLLPTAFRPYLPRPLWEALTEL</sequence>
<evidence type="ECO:0000313" key="2">
    <source>
        <dbReference type="Proteomes" id="UP000694918"/>
    </source>
</evidence>
<gene>
    <name evidence="3" type="primary">LOC105110911</name>
</gene>
<dbReference type="PANTHER" id="PTHR10775">
    <property type="entry name" value="OS08G0208400 PROTEIN"/>
    <property type="match status" value="1"/>
</dbReference>
<organism evidence="2 3">
    <name type="scientific">Populus euphratica</name>
    <name type="common">Euphrates poplar</name>
    <dbReference type="NCBI Taxonomy" id="75702"/>
    <lineage>
        <taxon>Eukaryota</taxon>
        <taxon>Viridiplantae</taxon>
        <taxon>Streptophyta</taxon>
        <taxon>Embryophyta</taxon>
        <taxon>Tracheophyta</taxon>
        <taxon>Spermatophyta</taxon>
        <taxon>Magnoliopsida</taxon>
        <taxon>eudicotyledons</taxon>
        <taxon>Gunneridae</taxon>
        <taxon>Pentapetalae</taxon>
        <taxon>rosids</taxon>
        <taxon>fabids</taxon>
        <taxon>Malpighiales</taxon>
        <taxon>Salicaceae</taxon>
        <taxon>Saliceae</taxon>
        <taxon>Populus</taxon>
    </lineage>
</organism>
<dbReference type="Pfam" id="PF13963">
    <property type="entry name" value="Transpos_assoc"/>
    <property type="match status" value="1"/>
</dbReference>
<dbReference type="PANTHER" id="PTHR10775:SF182">
    <property type="entry name" value="TRANSPOSON, EN_SPM-LIKE, TRANSPOSASE-ASSOCIATED DOMAIN PROTEIN-RELATED"/>
    <property type="match status" value="1"/>
</dbReference>
<dbReference type="KEGG" id="peu:105110911"/>
<dbReference type="Pfam" id="PF02992">
    <property type="entry name" value="Transposase_21"/>
    <property type="match status" value="1"/>
</dbReference>
<reference evidence="3" key="1">
    <citation type="submission" date="2025-08" db="UniProtKB">
        <authorList>
            <consortium name="RefSeq"/>
        </authorList>
    </citation>
    <scope>IDENTIFICATION</scope>
</reference>
<proteinExistence type="predicted"/>
<dbReference type="AlphaFoldDB" id="A0AAJ6T4A3"/>
<keyword evidence="2" id="KW-1185">Reference proteome</keyword>
<dbReference type="Proteomes" id="UP000694918">
    <property type="component" value="Unplaced"/>
</dbReference>
<feature type="domain" description="Transposase-associated" evidence="1">
    <location>
        <begin position="4"/>
        <end position="82"/>
    </location>
</feature>
<name>A0AAJ6T4A3_POPEU</name>
<dbReference type="InterPro" id="IPR004242">
    <property type="entry name" value="Transposase_21"/>
</dbReference>
<dbReference type="InterPro" id="IPR029480">
    <property type="entry name" value="Transpos_assoc"/>
</dbReference>
<protein>
    <submittedName>
        <fullName evidence="3">Uncharacterized protein LOC105110911</fullName>
    </submittedName>
</protein>